<dbReference type="Proteomes" id="UP000789405">
    <property type="component" value="Unassembled WGS sequence"/>
</dbReference>
<name>A0A9N9E317_9GLOM</name>
<dbReference type="InterPro" id="IPR013105">
    <property type="entry name" value="TPR_2"/>
</dbReference>
<dbReference type="InterPro" id="IPR011990">
    <property type="entry name" value="TPR-like_helical_dom_sf"/>
</dbReference>
<evidence type="ECO:0000313" key="4">
    <source>
        <dbReference type="EMBL" id="CAG8662059.1"/>
    </source>
</evidence>
<dbReference type="OrthoDB" id="629492at2759"/>
<protein>
    <submittedName>
        <fullName evidence="4">24903_t:CDS:1</fullName>
    </submittedName>
</protein>
<dbReference type="EMBL" id="CAJVPY010006400">
    <property type="protein sequence ID" value="CAG8662059.1"/>
    <property type="molecule type" value="Genomic_DNA"/>
</dbReference>
<dbReference type="PANTHER" id="PTHR44943:SF8">
    <property type="entry name" value="TPR REPEAT-CONTAINING PROTEIN MJ0263"/>
    <property type="match status" value="1"/>
</dbReference>
<feature type="repeat" description="TPR" evidence="3">
    <location>
        <begin position="75"/>
        <end position="108"/>
    </location>
</feature>
<keyword evidence="5" id="KW-1185">Reference proteome</keyword>
<reference evidence="4" key="1">
    <citation type="submission" date="2021-06" db="EMBL/GenBank/DDBJ databases">
        <authorList>
            <person name="Kallberg Y."/>
            <person name="Tangrot J."/>
            <person name="Rosling A."/>
        </authorList>
    </citation>
    <scope>NUCLEOTIDE SEQUENCE</scope>
    <source>
        <strain evidence="4">MA453B</strain>
    </source>
</reference>
<evidence type="ECO:0000256" key="3">
    <source>
        <dbReference type="PROSITE-ProRule" id="PRU00339"/>
    </source>
</evidence>
<proteinExistence type="predicted"/>
<dbReference type="PANTHER" id="PTHR44943">
    <property type="entry name" value="CELLULOSE SYNTHASE OPERON PROTEIN C"/>
    <property type="match status" value="1"/>
</dbReference>
<sequence>MSNDIEILNACGICKNLDQDDNINDPLKNKRYKETLHDLNREFMKHYMLILSQSKKFDPEHVNLMSELLEKQKTATLISTRANIFNDSNRDKKSLEYYNNALKLAPYDVDILKGCGYLNLELRNYKEALENFNKALEIMPNNKKLFELYAIAYRKRLMMMRR</sequence>
<dbReference type="AlphaFoldDB" id="A0A9N9E317"/>
<feature type="repeat" description="TPR" evidence="3">
    <location>
        <begin position="109"/>
        <end position="142"/>
    </location>
</feature>
<keyword evidence="1" id="KW-0677">Repeat</keyword>
<evidence type="ECO:0000313" key="5">
    <source>
        <dbReference type="Proteomes" id="UP000789405"/>
    </source>
</evidence>
<dbReference type="InterPro" id="IPR051685">
    <property type="entry name" value="Ycf3/AcsC/BcsC/TPR_MFPF"/>
</dbReference>
<organism evidence="4 5">
    <name type="scientific">Dentiscutata erythropus</name>
    <dbReference type="NCBI Taxonomy" id="1348616"/>
    <lineage>
        <taxon>Eukaryota</taxon>
        <taxon>Fungi</taxon>
        <taxon>Fungi incertae sedis</taxon>
        <taxon>Mucoromycota</taxon>
        <taxon>Glomeromycotina</taxon>
        <taxon>Glomeromycetes</taxon>
        <taxon>Diversisporales</taxon>
        <taxon>Gigasporaceae</taxon>
        <taxon>Dentiscutata</taxon>
    </lineage>
</organism>
<dbReference type="SUPFAM" id="SSF48452">
    <property type="entry name" value="TPR-like"/>
    <property type="match status" value="1"/>
</dbReference>
<evidence type="ECO:0000256" key="1">
    <source>
        <dbReference type="ARBA" id="ARBA00022737"/>
    </source>
</evidence>
<evidence type="ECO:0000256" key="2">
    <source>
        <dbReference type="ARBA" id="ARBA00022803"/>
    </source>
</evidence>
<keyword evidence="2 3" id="KW-0802">TPR repeat</keyword>
<dbReference type="Gene3D" id="1.25.40.10">
    <property type="entry name" value="Tetratricopeptide repeat domain"/>
    <property type="match status" value="2"/>
</dbReference>
<dbReference type="InterPro" id="IPR019734">
    <property type="entry name" value="TPR_rpt"/>
</dbReference>
<gene>
    <name evidence="4" type="ORF">DERYTH_LOCUS10767</name>
</gene>
<dbReference type="SMART" id="SM00028">
    <property type="entry name" value="TPR"/>
    <property type="match status" value="2"/>
</dbReference>
<comment type="caution">
    <text evidence="4">The sequence shown here is derived from an EMBL/GenBank/DDBJ whole genome shotgun (WGS) entry which is preliminary data.</text>
</comment>
<dbReference type="PROSITE" id="PS50005">
    <property type="entry name" value="TPR"/>
    <property type="match status" value="2"/>
</dbReference>
<dbReference type="Pfam" id="PF07719">
    <property type="entry name" value="TPR_2"/>
    <property type="match status" value="1"/>
</dbReference>
<accession>A0A9N9E317</accession>